<dbReference type="SUPFAM" id="SSF46626">
    <property type="entry name" value="Cytochrome c"/>
    <property type="match status" value="1"/>
</dbReference>
<evidence type="ECO:0000256" key="5">
    <source>
        <dbReference type="ARBA" id="ARBA00023004"/>
    </source>
</evidence>
<dbReference type="GO" id="GO:0046872">
    <property type="term" value="F:metal ion binding"/>
    <property type="evidence" value="ECO:0007669"/>
    <property type="project" value="UniProtKB-KW"/>
</dbReference>
<dbReference type="InterPro" id="IPR036909">
    <property type="entry name" value="Cyt_c-like_dom_sf"/>
</dbReference>
<reference evidence="9 10" key="1">
    <citation type="submission" date="2019-03" db="EMBL/GenBank/DDBJ databases">
        <title>Draft Genome Sequence of Massilia arenosa sp. nov., a Novel Massilia Species Isolated from a Sandy-loam Maize Soil.</title>
        <authorList>
            <person name="Raths R."/>
            <person name="Peta V."/>
            <person name="Bucking H."/>
        </authorList>
    </citation>
    <scope>NUCLEOTIDE SEQUENCE [LARGE SCALE GENOMIC DNA]</scope>
    <source>
        <strain evidence="9 10">MC02</strain>
    </source>
</reference>
<keyword evidence="1 6" id="KW-0349">Heme</keyword>
<dbReference type="PANTHER" id="PTHR30600">
    <property type="entry name" value="CYTOCHROME C PEROXIDASE-RELATED"/>
    <property type="match status" value="1"/>
</dbReference>
<evidence type="ECO:0000313" key="10">
    <source>
        <dbReference type="Proteomes" id="UP000298438"/>
    </source>
</evidence>
<accession>A0A4Y9S0L2</accession>
<dbReference type="AlphaFoldDB" id="A0A4Y9S0L2"/>
<dbReference type="Proteomes" id="UP000298438">
    <property type="component" value="Unassembled WGS sequence"/>
</dbReference>
<evidence type="ECO:0000256" key="6">
    <source>
        <dbReference type="PROSITE-ProRule" id="PRU00433"/>
    </source>
</evidence>
<feature type="domain" description="Cytochrome c" evidence="8">
    <location>
        <begin position="347"/>
        <end position="502"/>
    </location>
</feature>
<keyword evidence="5 6" id="KW-0408">Iron</keyword>
<evidence type="ECO:0000259" key="8">
    <source>
        <dbReference type="PROSITE" id="PS51007"/>
    </source>
</evidence>
<dbReference type="PROSITE" id="PS51007">
    <property type="entry name" value="CYTC"/>
    <property type="match status" value="1"/>
</dbReference>
<dbReference type="GO" id="GO:0009055">
    <property type="term" value="F:electron transfer activity"/>
    <property type="evidence" value="ECO:0007669"/>
    <property type="project" value="InterPro"/>
</dbReference>
<protein>
    <submittedName>
        <fullName evidence="9">Cytochrome C</fullName>
    </submittedName>
</protein>
<evidence type="ECO:0000256" key="2">
    <source>
        <dbReference type="ARBA" id="ARBA00022723"/>
    </source>
</evidence>
<dbReference type="RefSeq" id="WP_135208914.1">
    <property type="nucleotide sequence ID" value="NZ_SPVF01000251.1"/>
</dbReference>
<proteinExistence type="predicted"/>
<dbReference type="GO" id="GO:0004130">
    <property type="term" value="F:cytochrome-c peroxidase activity"/>
    <property type="evidence" value="ECO:0007669"/>
    <property type="project" value="TreeGrafter"/>
</dbReference>
<dbReference type="PANTHER" id="PTHR30600:SF10">
    <property type="entry name" value="BLL6722 PROTEIN"/>
    <property type="match status" value="1"/>
</dbReference>
<dbReference type="InterPro" id="IPR051395">
    <property type="entry name" value="Cytochrome_c_Peroxidase/MauG"/>
</dbReference>
<dbReference type="InterPro" id="IPR009056">
    <property type="entry name" value="Cyt_c-like_dom"/>
</dbReference>
<dbReference type="OrthoDB" id="9805202at2"/>
<dbReference type="GO" id="GO:0020037">
    <property type="term" value="F:heme binding"/>
    <property type="evidence" value="ECO:0007669"/>
    <property type="project" value="InterPro"/>
</dbReference>
<keyword evidence="3" id="KW-0732">Signal</keyword>
<dbReference type="PROSITE" id="PS51257">
    <property type="entry name" value="PROKAR_LIPOPROTEIN"/>
    <property type="match status" value="1"/>
</dbReference>
<organism evidence="9 10">
    <name type="scientific">Zemynaea arenosa</name>
    <dbReference type="NCBI Taxonomy" id="2561931"/>
    <lineage>
        <taxon>Bacteria</taxon>
        <taxon>Pseudomonadati</taxon>
        <taxon>Pseudomonadota</taxon>
        <taxon>Betaproteobacteria</taxon>
        <taxon>Burkholderiales</taxon>
        <taxon>Oxalobacteraceae</taxon>
        <taxon>Telluria group</taxon>
        <taxon>Zemynaea</taxon>
    </lineage>
</organism>
<feature type="compositionally biased region" description="Low complexity" evidence="7">
    <location>
        <begin position="48"/>
        <end position="61"/>
    </location>
</feature>
<keyword evidence="4" id="KW-0560">Oxidoreductase</keyword>
<gene>
    <name evidence="9" type="ORF">E4L96_19660</name>
</gene>
<evidence type="ECO:0000256" key="4">
    <source>
        <dbReference type="ARBA" id="ARBA00023002"/>
    </source>
</evidence>
<comment type="caution">
    <text evidence="9">The sequence shown here is derived from an EMBL/GenBank/DDBJ whole genome shotgun (WGS) entry which is preliminary data.</text>
</comment>
<name>A0A4Y9S0L2_9BURK</name>
<evidence type="ECO:0000256" key="7">
    <source>
        <dbReference type="SAM" id="MobiDB-lite"/>
    </source>
</evidence>
<dbReference type="Gene3D" id="1.10.760.10">
    <property type="entry name" value="Cytochrome c-like domain"/>
    <property type="match status" value="2"/>
</dbReference>
<keyword evidence="10" id="KW-1185">Reference proteome</keyword>
<sequence length="502" mass="53061">MTKQTLGAAMALIPLLTACGPGDREAGTPAAAGPTQTAAVTMHGSDSQQAAAPLTPTLPQPNKEGTAMTFSTAGGIDRTNPFFKPLGNGRSCASCHTESDGWTITPTSLRTRFLLSLGTDPVFRVVDGANSPTMPVKTLIQRTVAYSMLLTRGVIRIGAAIPPGAEFSLVAVDDPYHFASAAELSLFRRPLPATNLKFAGSVMWDGRETFADAAGPCIKNTDPPLCWASQDSNLLEQANSAVRGHAEFDAGMAPADLRKAVDFETALFTAQLTVDGVGSVLDAGGKGGPFALPQVPFWFGINDVDAGDYQTGAPFNSNVFQLYGAWLNLDRPGPHNRPASERDRARAAIARGERIFNTREIDLTSVPGFGDELKVASLRKGTCASCHSVPSAGSHGVPRMFNLGVSDAALRTRDMPLYTLRNNATGETVQSTDPGAAMVTGKWKDIGKFKAPGLRGLAARPPYFHNGSAATAEDVVVFYQGRFNMVLTAKEMADLAAFLKAL</sequence>
<evidence type="ECO:0000313" key="9">
    <source>
        <dbReference type="EMBL" id="TFW13479.1"/>
    </source>
</evidence>
<keyword evidence="2 6" id="KW-0479">Metal-binding</keyword>
<evidence type="ECO:0000256" key="3">
    <source>
        <dbReference type="ARBA" id="ARBA00022729"/>
    </source>
</evidence>
<feature type="region of interest" description="Disordered" evidence="7">
    <location>
        <begin position="42"/>
        <end position="62"/>
    </location>
</feature>
<evidence type="ECO:0000256" key="1">
    <source>
        <dbReference type="ARBA" id="ARBA00022617"/>
    </source>
</evidence>
<dbReference type="EMBL" id="SPVF01000251">
    <property type="protein sequence ID" value="TFW13479.1"/>
    <property type="molecule type" value="Genomic_DNA"/>
</dbReference>